<comment type="caution">
    <text evidence="2">The sequence shown here is derived from an EMBL/GenBank/DDBJ whole genome shotgun (WGS) entry which is preliminary data.</text>
</comment>
<gene>
    <name evidence="2" type="ORF">FRX31_025599</name>
</gene>
<evidence type="ECO:0000256" key="1">
    <source>
        <dbReference type="SAM" id="Phobius"/>
    </source>
</evidence>
<evidence type="ECO:0000313" key="3">
    <source>
        <dbReference type="Proteomes" id="UP000554482"/>
    </source>
</evidence>
<keyword evidence="1" id="KW-1133">Transmembrane helix</keyword>
<accession>A0A7J6VI85</accession>
<protein>
    <submittedName>
        <fullName evidence="2">Uncharacterized protein</fullName>
    </submittedName>
</protein>
<keyword evidence="3" id="KW-1185">Reference proteome</keyword>
<feature type="transmembrane region" description="Helical" evidence="1">
    <location>
        <begin position="54"/>
        <end position="72"/>
    </location>
</feature>
<reference evidence="2 3" key="1">
    <citation type="submission" date="2020-06" db="EMBL/GenBank/DDBJ databases">
        <title>Transcriptomic and genomic resources for Thalictrum thalictroides and T. hernandezii: Facilitating candidate gene discovery in an emerging model plant lineage.</title>
        <authorList>
            <person name="Arias T."/>
            <person name="Riano-Pachon D.M."/>
            <person name="Di Stilio V.S."/>
        </authorList>
    </citation>
    <scope>NUCLEOTIDE SEQUENCE [LARGE SCALE GENOMIC DNA]</scope>
    <source>
        <strain evidence="3">cv. WT478/WT964</strain>
        <tissue evidence="2">Leaves</tissue>
    </source>
</reference>
<dbReference type="EMBL" id="JABWDY010031555">
    <property type="protein sequence ID" value="KAF5184814.1"/>
    <property type="molecule type" value="Genomic_DNA"/>
</dbReference>
<keyword evidence="1" id="KW-0472">Membrane</keyword>
<organism evidence="2 3">
    <name type="scientific">Thalictrum thalictroides</name>
    <name type="common">Rue-anemone</name>
    <name type="synonym">Anemone thalictroides</name>
    <dbReference type="NCBI Taxonomy" id="46969"/>
    <lineage>
        <taxon>Eukaryota</taxon>
        <taxon>Viridiplantae</taxon>
        <taxon>Streptophyta</taxon>
        <taxon>Embryophyta</taxon>
        <taxon>Tracheophyta</taxon>
        <taxon>Spermatophyta</taxon>
        <taxon>Magnoliopsida</taxon>
        <taxon>Ranunculales</taxon>
        <taxon>Ranunculaceae</taxon>
        <taxon>Thalictroideae</taxon>
        <taxon>Thalictrum</taxon>
    </lineage>
</organism>
<proteinExistence type="predicted"/>
<feature type="transmembrane region" description="Helical" evidence="1">
    <location>
        <begin position="20"/>
        <end position="39"/>
    </location>
</feature>
<dbReference type="AlphaFoldDB" id="A0A7J6VI85"/>
<keyword evidence="1" id="KW-0812">Transmembrane</keyword>
<sequence>MPRSGNCIPKFGYSVEKTLIMFRVLGLCSQLMRLGGIGVRRASLYCGGALKDSLLVVRLITIGLNVALLLRVRNWQDNMA</sequence>
<name>A0A7J6VI85_THATH</name>
<dbReference type="Proteomes" id="UP000554482">
    <property type="component" value="Unassembled WGS sequence"/>
</dbReference>
<evidence type="ECO:0000313" key="2">
    <source>
        <dbReference type="EMBL" id="KAF5184814.1"/>
    </source>
</evidence>